<protein>
    <recommendedName>
        <fullName evidence="5">CHRD domain-containing protein</fullName>
    </recommendedName>
</protein>
<dbReference type="SUPFAM" id="SSF49329">
    <property type="entry name" value="Cu,Zn superoxide dismutase-like"/>
    <property type="match status" value="4"/>
</dbReference>
<organism evidence="3 4">
    <name type="scientific">Persicobacter diffluens</name>
    <dbReference type="NCBI Taxonomy" id="981"/>
    <lineage>
        <taxon>Bacteria</taxon>
        <taxon>Pseudomonadati</taxon>
        <taxon>Bacteroidota</taxon>
        <taxon>Cytophagia</taxon>
        <taxon>Cytophagales</taxon>
        <taxon>Persicobacteraceae</taxon>
        <taxon>Persicobacter</taxon>
    </lineage>
</organism>
<keyword evidence="2" id="KW-0732">Signal</keyword>
<dbReference type="RefSeq" id="WP_338236804.1">
    <property type="nucleotide sequence ID" value="NZ_BQKE01000001.1"/>
</dbReference>
<name>A0AAN4VW60_9BACT</name>
<accession>A0AAN4VW60</accession>
<evidence type="ECO:0000313" key="4">
    <source>
        <dbReference type="Proteomes" id="UP001310022"/>
    </source>
</evidence>
<keyword evidence="4" id="KW-1185">Reference proteome</keyword>
<reference evidence="3 4" key="1">
    <citation type="submission" date="2021-12" db="EMBL/GenBank/DDBJ databases">
        <title>Genome sequencing of bacteria with rrn-lacking chromosome and rrn-plasmid.</title>
        <authorList>
            <person name="Anda M."/>
            <person name="Iwasaki W."/>
        </authorList>
    </citation>
    <scope>NUCLEOTIDE SEQUENCE [LARGE SCALE GENOMIC DNA]</scope>
    <source>
        <strain evidence="3 4">NBRC 15940</strain>
    </source>
</reference>
<dbReference type="InterPro" id="IPR036423">
    <property type="entry name" value="SOD-like_Cu/Zn_dom_sf"/>
</dbReference>
<dbReference type="GO" id="GO:0006801">
    <property type="term" value="P:superoxide metabolic process"/>
    <property type="evidence" value="ECO:0007669"/>
    <property type="project" value="InterPro"/>
</dbReference>
<dbReference type="AlphaFoldDB" id="A0AAN4VW60"/>
<sequence length="534" mass="55940">MDKLKTSRLLNFLMLVLFSTWMISCSDDDNGGDPGTPPVAPSDSITYQLMGIADPSVTGTATFIKVDDATTTVRIELENAPTETDHPTHIHFNTAAEGGDIAISLDPVDATSGRSETVVTATDAGDAISYDALANFDGYINVHLSADDLATIVAQGDIGMNVLTGESVIYNLSEVDVEGISGDATFYERKGGHSLVVISLEGTPAGGEHPAHIHLNTAAEGGGIYFTFNPVNGDTGSSQTTIRASDAEESISYEELLDFDGYINVHLSAEALETIVAQGDIGQNALTGESVEYTLNSVAVESISGTAIFSERENGLTLVQIQLEGTPEGGEHPAHIHFNTAAEGGDIAISLTSVNGDTGYSRTTIRTNDAEEEITYADLLEYNGYINVHLSAEALETIVAQGDIGQNALTGEETVYMLSEVDVAGISGMATFSERMNGTTLINVELEGTTDGASHPMHIHFNSAAEGGGIAITLNNVDGGTGTSLTQVSQQDDESAITYEELIAFDGYINVHQSATDLGTLVGQGNIGSNVTAP</sequence>
<evidence type="ECO:0000256" key="1">
    <source>
        <dbReference type="ARBA" id="ARBA00010457"/>
    </source>
</evidence>
<comment type="similarity">
    <text evidence="1">Belongs to the Cu-Zn superoxide dismutase family.</text>
</comment>
<feature type="signal peptide" evidence="2">
    <location>
        <begin position="1"/>
        <end position="24"/>
    </location>
</feature>
<dbReference type="PROSITE" id="PS51257">
    <property type="entry name" value="PROKAR_LIPOPROTEIN"/>
    <property type="match status" value="1"/>
</dbReference>
<proteinExistence type="inferred from homology"/>
<evidence type="ECO:0008006" key="5">
    <source>
        <dbReference type="Google" id="ProtNLM"/>
    </source>
</evidence>
<comment type="caution">
    <text evidence="3">The sequence shown here is derived from an EMBL/GenBank/DDBJ whole genome shotgun (WGS) entry which is preliminary data.</text>
</comment>
<dbReference type="GO" id="GO:0046872">
    <property type="term" value="F:metal ion binding"/>
    <property type="evidence" value="ECO:0007669"/>
    <property type="project" value="InterPro"/>
</dbReference>
<dbReference type="EMBL" id="BQKE01000001">
    <property type="protein sequence ID" value="GJM61214.1"/>
    <property type="molecule type" value="Genomic_DNA"/>
</dbReference>
<evidence type="ECO:0000313" key="3">
    <source>
        <dbReference type="EMBL" id="GJM61214.1"/>
    </source>
</evidence>
<feature type="chain" id="PRO_5042919471" description="CHRD domain-containing protein" evidence="2">
    <location>
        <begin position="25"/>
        <end position="534"/>
    </location>
</feature>
<evidence type="ECO:0000256" key="2">
    <source>
        <dbReference type="SAM" id="SignalP"/>
    </source>
</evidence>
<dbReference type="Proteomes" id="UP001310022">
    <property type="component" value="Unassembled WGS sequence"/>
</dbReference>
<gene>
    <name evidence="3" type="ORF">PEDI_17660</name>
</gene>